<dbReference type="PANTHER" id="PTHR23501:SF187">
    <property type="entry name" value="MAJOR FACILITATOR SUPERFAMILY (MFS) PROFILE DOMAIN-CONTAINING PROTEIN"/>
    <property type="match status" value="1"/>
</dbReference>
<evidence type="ECO:0000256" key="5">
    <source>
        <dbReference type="ARBA" id="ARBA00023136"/>
    </source>
</evidence>
<protein>
    <recommendedName>
        <fullName evidence="8">Major facilitator superfamily (MFS) profile domain-containing protein</fullName>
    </recommendedName>
</protein>
<keyword evidence="2" id="KW-0813">Transport</keyword>
<keyword evidence="5 7" id="KW-0472">Membrane</keyword>
<keyword evidence="3 7" id="KW-0812">Transmembrane</keyword>
<comment type="subcellular location">
    <subcellularLocation>
        <location evidence="1">Membrane</location>
        <topology evidence="1">Multi-pass membrane protein</topology>
    </subcellularLocation>
</comment>
<dbReference type="InterPro" id="IPR020846">
    <property type="entry name" value="MFS_dom"/>
</dbReference>
<dbReference type="PANTHER" id="PTHR23501">
    <property type="entry name" value="MAJOR FACILITATOR SUPERFAMILY"/>
    <property type="match status" value="1"/>
</dbReference>
<dbReference type="SUPFAM" id="SSF103473">
    <property type="entry name" value="MFS general substrate transporter"/>
    <property type="match status" value="1"/>
</dbReference>
<evidence type="ECO:0000256" key="6">
    <source>
        <dbReference type="ARBA" id="ARBA00023180"/>
    </source>
</evidence>
<evidence type="ECO:0000256" key="4">
    <source>
        <dbReference type="ARBA" id="ARBA00022989"/>
    </source>
</evidence>
<evidence type="ECO:0000256" key="7">
    <source>
        <dbReference type="SAM" id="Phobius"/>
    </source>
</evidence>
<accession>A0AAN7UKP2</accession>
<evidence type="ECO:0000313" key="10">
    <source>
        <dbReference type="Proteomes" id="UP001305414"/>
    </source>
</evidence>
<feature type="transmembrane region" description="Helical" evidence="7">
    <location>
        <begin position="43"/>
        <end position="62"/>
    </location>
</feature>
<keyword evidence="6" id="KW-0325">Glycoprotein</keyword>
<feature type="transmembrane region" description="Helical" evidence="7">
    <location>
        <begin position="12"/>
        <end position="31"/>
    </location>
</feature>
<dbReference type="Gene3D" id="1.20.1250.20">
    <property type="entry name" value="MFS general substrate transporter like domains"/>
    <property type="match status" value="1"/>
</dbReference>
<keyword evidence="10" id="KW-1185">Reference proteome</keyword>
<evidence type="ECO:0000259" key="8">
    <source>
        <dbReference type="PROSITE" id="PS50850"/>
    </source>
</evidence>
<dbReference type="AlphaFoldDB" id="A0AAN7UKP2"/>
<evidence type="ECO:0000256" key="1">
    <source>
        <dbReference type="ARBA" id="ARBA00004141"/>
    </source>
</evidence>
<gene>
    <name evidence="9" type="ORF">RRF57_006117</name>
</gene>
<reference evidence="9 10" key="1">
    <citation type="submission" date="2023-10" db="EMBL/GenBank/DDBJ databases">
        <title>Draft genome sequence of Xylaria bambusicola isolate GMP-LS, the root and basal stem rot pathogen of sugarcane in Indonesia.</title>
        <authorList>
            <person name="Selvaraj P."/>
            <person name="Muralishankar V."/>
            <person name="Muruganantham S."/>
            <person name="Sp S."/>
            <person name="Haryani S."/>
            <person name="Lau K.J.X."/>
            <person name="Naqvi N.I."/>
        </authorList>
    </citation>
    <scope>NUCLEOTIDE SEQUENCE [LARGE SCALE GENOMIC DNA]</scope>
    <source>
        <strain evidence="9">GMP-LS</strain>
    </source>
</reference>
<comment type="caution">
    <text evidence="9">The sequence shown here is derived from an EMBL/GenBank/DDBJ whole genome shotgun (WGS) entry which is preliminary data.</text>
</comment>
<dbReference type="PROSITE" id="PS50850">
    <property type="entry name" value="MFS"/>
    <property type="match status" value="1"/>
</dbReference>
<name>A0AAN7UKP2_9PEZI</name>
<keyword evidence="4 7" id="KW-1133">Transmembrane helix</keyword>
<evidence type="ECO:0000256" key="3">
    <source>
        <dbReference type="ARBA" id="ARBA00022692"/>
    </source>
</evidence>
<sequence length="72" mass="7671">MADIFGRRWITIDVVVVFGLGSGISGGANFATMLTAGHAAQGIRGGGIILVIEVIVCDLVTLRDRRRFTLIL</sequence>
<evidence type="ECO:0000256" key="2">
    <source>
        <dbReference type="ARBA" id="ARBA00022448"/>
    </source>
</evidence>
<organism evidence="9 10">
    <name type="scientific">Xylaria bambusicola</name>
    <dbReference type="NCBI Taxonomy" id="326684"/>
    <lineage>
        <taxon>Eukaryota</taxon>
        <taxon>Fungi</taxon>
        <taxon>Dikarya</taxon>
        <taxon>Ascomycota</taxon>
        <taxon>Pezizomycotina</taxon>
        <taxon>Sordariomycetes</taxon>
        <taxon>Xylariomycetidae</taxon>
        <taxon>Xylariales</taxon>
        <taxon>Xylariaceae</taxon>
        <taxon>Xylaria</taxon>
    </lineage>
</organism>
<dbReference type="EMBL" id="JAWHQM010000016">
    <property type="protein sequence ID" value="KAK5630402.1"/>
    <property type="molecule type" value="Genomic_DNA"/>
</dbReference>
<dbReference type="GO" id="GO:0005886">
    <property type="term" value="C:plasma membrane"/>
    <property type="evidence" value="ECO:0007669"/>
    <property type="project" value="TreeGrafter"/>
</dbReference>
<proteinExistence type="predicted"/>
<dbReference type="GO" id="GO:0022857">
    <property type="term" value="F:transmembrane transporter activity"/>
    <property type="evidence" value="ECO:0007669"/>
    <property type="project" value="InterPro"/>
</dbReference>
<dbReference type="Proteomes" id="UP001305414">
    <property type="component" value="Unassembled WGS sequence"/>
</dbReference>
<evidence type="ECO:0000313" key="9">
    <source>
        <dbReference type="EMBL" id="KAK5630402.1"/>
    </source>
</evidence>
<dbReference type="InterPro" id="IPR036259">
    <property type="entry name" value="MFS_trans_sf"/>
</dbReference>
<feature type="domain" description="Major facilitator superfamily (MFS) profile" evidence="8">
    <location>
        <begin position="1"/>
        <end position="72"/>
    </location>
</feature>